<dbReference type="InterPro" id="IPR002751">
    <property type="entry name" value="CbiM/NikMN"/>
</dbReference>
<feature type="transmembrane region" description="Helical" evidence="7">
    <location>
        <begin position="71"/>
        <end position="95"/>
    </location>
</feature>
<evidence type="ECO:0000256" key="6">
    <source>
        <dbReference type="ARBA" id="ARBA00023136"/>
    </source>
</evidence>
<keyword evidence="3" id="KW-1003">Cell membrane</keyword>
<evidence type="ECO:0000256" key="5">
    <source>
        <dbReference type="ARBA" id="ARBA00022989"/>
    </source>
</evidence>
<comment type="caution">
    <text evidence="8">The sequence shown here is derived from an EMBL/GenBank/DDBJ whole genome shotgun (WGS) entry which is preliminary data.</text>
</comment>
<feature type="transmembrane region" description="Helical" evidence="7">
    <location>
        <begin position="174"/>
        <end position="194"/>
    </location>
</feature>
<proteinExistence type="predicted"/>
<evidence type="ECO:0000313" key="9">
    <source>
        <dbReference type="Proteomes" id="UP000277007"/>
    </source>
</evidence>
<comment type="subcellular location">
    <subcellularLocation>
        <location evidence="1">Cell membrane</location>
        <topology evidence="1">Multi-pass membrane protein</topology>
    </subcellularLocation>
</comment>
<evidence type="ECO:0000313" key="8">
    <source>
        <dbReference type="EMBL" id="RTR20208.1"/>
    </source>
</evidence>
<evidence type="ECO:0000256" key="7">
    <source>
        <dbReference type="SAM" id="Phobius"/>
    </source>
</evidence>
<evidence type="ECO:0000256" key="4">
    <source>
        <dbReference type="ARBA" id="ARBA00022692"/>
    </source>
</evidence>
<feature type="transmembrane region" description="Helical" evidence="7">
    <location>
        <begin position="143"/>
        <end position="162"/>
    </location>
</feature>
<dbReference type="GO" id="GO:0005886">
    <property type="term" value="C:plasma membrane"/>
    <property type="evidence" value="ECO:0007669"/>
    <property type="project" value="UniProtKB-SubCell"/>
</dbReference>
<evidence type="ECO:0000256" key="2">
    <source>
        <dbReference type="ARBA" id="ARBA00022448"/>
    </source>
</evidence>
<dbReference type="AlphaFoldDB" id="A0A431VHT3"/>
<dbReference type="OrthoDB" id="4710659at2"/>
<dbReference type="Pfam" id="PF01891">
    <property type="entry name" value="CbiM"/>
    <property type="match status" value="1"/>
</dbReference>
<accession>A0A431VHT3</accession>
<organism evidence="8 9">
    <name type="scientific">Azospirillum griseum</name>
    <dbReference type="NCBI Taxonomy" id="2496639"/>
    <lineage>
        <taxon>Bacteria</taxon>
        <taxon>Pseudomonadati</taxon>
        <taxon>Pseudomonadota</taxon>
        <taxon>Alphaproteobacteria</taxon>
        <taxon>Rhodospirillales</taxon>
        <taxon>Azospirillaceae</taxon>
        <taxon>Azospirillum</taxon>
    </lineage>
</organism>
<keyword evidence="5 7" id="KW-1133">Transmembrane helix</keyword>
<name>A0A431VHT3_9PROT</name>
<keyword evidence="9" id="KW-1185">Reference proteome</keyword>
<keyword evidence="6 7" id="KW-0472">Membrane</keyword>
<reference evidence="8 9" key="1">
    <citation type="submission" date="2018-12" db="EMBL/GenBank/DDBJ databases">
        <authorList>
            <person name="Yang Y."/>
        </authorList>
    </citation>
    <scope>NUCLEOTIDE SEQUENCE [LARGE SCALE GENOMIC DNA]</scope>
    <source>
        <strain evidence="8 9">L-25-5w-1</strain>
    </source>
</reference>
<keyword evidence="2" id="KW-0813">Transport</keyword>
<keyword evidence="4 7" id="KW-0812">Transmembrane</keyword>
<protein>
    <submittedName>
        <fullName evidence="8">Cobalamin biosynthesis protein CbiM</fullName>
    </submittedName>
</protein>
<sequence>MHIEPGVLDAVKVTAANGAALATLAVYSPALVRQPVELVKAVFAALFFSVFMEIYHLPVGPSELHFIGASAVYFTFGFLPTLFGFAVGLLLQGALFEPQDLLHLGVNSLSLIVPLVAVHETVGKRFFAEGVAKTAVTWGRIMAFDAAYYAGVVAMVGFWLFWGEEATPLADWALFAASYLPLVLCEPVFTFVALKGVNRLTAASPLRRVTALDRLALA</sequence>
<feature type="transmembrane region" description="Helical" evidence="7">
    <location>
        <begin position="38"/>
        <end position="59"/>
    </location>
</feature>
<dbReference type="EMBL" id="RXMA01000009">
    <property type="protein sequence ID" value="RTR20208.1"/>
    <property type="molecule type" value="Genomic_DNA"/>
</dbReference>
<dbReference type="Proteomes" id="UP000277007">
    <property type="component" value="Unassembled WGS sequence"/>
</dbReference>
<dbReference type="GO" id="GO:0000041">
    <property type="term" value="P:transition metal ion transport"/>
    <property type="evidence" value="ECO:0007669"/>
    <property type="project" value="InterPro"/>
</dbReference>
<evidence type="ECO:0000256" key="3">
    <source>
        <dbReference type="ARBA" id="ARBA00022475"/>
    </source>
</evidence>
<dbReference type="RefSeq" id="WP_126615363.1">
    <property type="nucleotide sequence ID" value="NZ_JBHUCY010000033.1"/>
</dbReference>
<evidence type="ECO:0000256" key="1">
    <source>
        <dbReference type="ARBA" id="ARBA00004651"/>
    </source>
</evidence>
<dbReference type="Gene3D" id="1.10.1760.20">
    <property type="match status" value="1"/>
</dbReference>
<gene>
    <name evidence="8" type="ORF">EJ903_11760</name>
</gene>